<dbReference type="GO" id="GO:0004784">
    <property type="term" value="F:superoxide dismutase activity"/>
    <property type="evidence" value="ECO:0007669"/>
    <property type="project" value="UniProtKB-EC"/>
</dbReference>
<dbReference type="STRING" id="2060905.A0A2B7WH91"/>
<dbReference type="AlphaFoldDB" id="A0A2B7WH91"/>
<dbReference type="SUPFAM" id="SSF49329">
    <property type="entry name" value="Cu,Zn superoxide dismutase-like"/>
    <property type="match status" value="1"/>
</dbReference>
<feature type="region of interest" description="Disordered" evidence="8">
    <location>
        <begin position="194"/>
        <end position="245"/>
    </location>
</feature>
<organism evidence="10 11">
    <name type="scientific">Blastomyces parvus</name>
    <dbReference type="NCBI Taxonomy" id="2060905"/>
    <lineage>
        <taxon>Eukaryota</taxon>
        <taxon>Fungi</taxon>
        <taxon>Dikarya</taxon>
        <taxon>Ascomycota</taxon>
        <taxon>Pezizomycotina</taxon>
        <taxon>Eurotiomycetes</taxon>
        <taxon>Eurotiomycetidae</taxon>
        <taxon>Onygenales</taxon>
        <taxon>Ajellomycetaceae</taxon>
        <taxon>Blastomyces</taxon>
    </lineage>
</organism>
<comment type="catalytic activity">
    <reaction evidence="7">
        <text>2 superoxide + 2 H(+) = H2O2 + O2</text>
        <dbReference type="Rhea" id="RHEA:20696"/>
        <dbReference type="ChEBI" id="CHEBI:15378"/>
        <dbReference type="ChEBI" id="CHEBI:15379"/>
        <dbReference type="ChEBI" id="CHEBI:16240"/>
        <dbReference type="ChEBI" id="CHEBI:18421"/>
        <dbReference type="EC" id="1.15.1.1"/>
    </reaction>
</comment>
<evidence type="ECO:0000256" key="2">
    <source>
        <dbReference type="ARBA" id="ARBA00004613"/>
    </source>
</evidence>
<dbReference type="OrthoDB" id="159229at2759"/>
<dbReference type="Gene3D" id="2.60.40.200">
    <property type="entry name" value="Superoxide dismutase, copper/zinc binding domain"/>
    <property type="match status" value="1"/>
</dbReference>
<reference evidence="10 11" key="1">
    <citation type="submission" date="2017-10" db="EMBL/GenBank/DDBJ databases">
        <title>Comparative genomics in systemic dimorphic fungi from Ajellomycetaceae.</title>
        <authorList>
            <person name="Munoz J.F."/>
            <person name="Mcewen J.G."/>
            <person name="Clay O.K."/>
            <person name="Cuomo C.A."/>
        </authorList>
    </citation>
    <scope>NUCLEOTIDE SEQUENCE [LARGE SCALE GENOMIC DNA]</scope>
    <source>
        <strain evidence="10 11">UAMH130</strain>
    </source>
</reference>
<comment type="similarity">
    <text evidence="3">Belongs to the Cu-Zn superoxide dismutase family.</text>
</comment>
<evidence type="ECO:0000256" key="1">
    <source>
        <dbReference type="ARBA" id="ARBA00004196"/>
    </source>
</evidence>
<keyword evidence="6" id="KW-0049">Antioxidant</keyword>
<evidence type="ECO:0000256" key="6">
    <source>
        <dbReference type="ARBA" id="ARBA00022862"/>
    </source>
</evidence>
<dbReference type="EMBL" id="PDNC01000198">
    <property type="protein sequence ID" value="PGG95959.1"/>
    <property type="molecule type" value="Genomic_DNA"/>
</dbReference>
<proteinExistence type="inferred from homology"/>
<dbReference type="GO" id="GO:0005576">
    <property type="term" value="C:extracellular region"/>
    <property type="evidence" value="ECO:0007669"/>
    <property type="project" value="UniProtKB-SubCell"/>
</dbReference>
<evidence type="ECO:0000256" key="9">
    <source>
        <dbReference type="SAM" id="SignalP"/>
    </source>
</evidence>
<feature type="chain" id="PRO_5012586566" description="superoxide dismutase" evidence="9">
    <location>
        <begin position="21"/>
        <end position="263"/>
    </location>
</feature>
<evidence type="ECO:0000256" key="8">
    <source>
        <dbReference type="SAM" id="MobiDB-lite"/>
    </source>
</evidence>
<sequence length="263" mass="27575">MRASTTLLACSALGFGLAMAQEGEFVDAPETLNNPKGVVFSAVLYDKKDTTVRGWINATAGPGGRGVNFDIDFWGFPDEDEFGPFPYHIHVEPVPGDGNCTATLAHLDPFARGEKPPCDPTAPATCQVGDLSGKHGYIKDVKNGKHFRAQYHDAYVTTFAGPGAFFGNRSVVVHYKNATRINCGNFRMIESPPFFPTTPNPTDDPPAPTGSSTPTGPHNNPSGSPKPTGSNVPNPPPPSAGGASRIGAVSVGVILATIAALML</sequence>
<comment type="subcellular location">
    <subcellularLocation>
        <location evidence="1">Cell envelope</location>
    </subcellularLocation>
    <subcellularLocation>
        <location evidence="2">Secreted</location>
    </subcellularLocation>
</comment>
<dbReference type="EC" id="1.15.1.1" evidence="4"/>
<keyword evidence="9" id="KW-0732">Signal</keyword>
<protein>
    <recommendedName>
        <fullName evidence="4">superoxide dismutase</fullName>
        <ecNumber evidence="4">1.15.1.1</ecNumber>
    </recommendedName>
</protein>
<evidence type="ECO:0000313" key="10">
    <source>
        <dbReference type="EMBL" id="PGG95959.1"/>
    </source>
</evidence>
<gene>
    <name evidence="10" type="ORF">GX51_08062</name>
</gene>
<evidence type="ECO:0000313" key="11">
    <source>
        <dbReference type="Proteomes" id="UP000224080"/>
    </source>
</evidence>
<feature type="compositionally biased region" description="Pro residues" evidence="8">
    <location>
        <begin position="194"/>
        <end position="208"/>
    </location>
</feature>
<dbReference type="GO" id="GO:0046872">
    <property type="term" value="F:metal ion binding"/>
    <property type="evidence" value="ECO:0007669"/>
    <property type="project" value="InterPro"/>
</dbReference>
<feature type="signal peptide" evidence="9">
    <location>
        <begin position="1"/>
        <end position="20"/>
    </location>
</feature>
<evidence type="ECO:0000256" key="3">
    <source>
        <dbReference type="ARBA" id="ARBA00010457"/>
    </source>
</evidence>
<keyword evidence="11" id="KW-1185">Reference proteome</keyword>
<dbReference type="InterPro" id="IPR036423">
    <property type="entry name" value="SOD-like_Cu/Zn_dom_sf"/>
</dbReference>
<evidence type="ECO:0000256" key="7">
    <source>
        <dbReference type="ARBA" id="ARBA00049204"/>
    </source>
</evidence>
<keyword evidence="5" id="KW-0964">Secreted</keyword>
<dbReference type="Proteomes" id="UP000224080">
    <property type="component" value="Unassembled WGS sequence"/>
</dbReference>
<evidence type="ECO:0000256" key="5">
    <source>
        <dbReference type="ARBA" id="ARBA00022525"/>
    </source>
</evidence>
<dbReference type="FunFam" id="2.60.40.200:FF:000007">
    <property type="entry name" value="Cell surface Cu-only superoxide dismutase 5"/>
    <property type="match status" value="1"/>
</dbReference>
<comment type="caution">
    <text evidence="10">The sequence shown here is derived from an EMBL/GenBank/DDBJ whole genome shotgun (WGS) entry which is preliminary data.</text>
</comment>
<accession>A0A2B7WH91</accession>
<evidence type="ECO:0000256" key="4">
    <source>
        <dbReference type="ARBA" id="ARBA00012682"/>
    </source>
</evidence>
<name>A0A2B7WH91_9EURO</name>